<dbReference type="PANTHER" id="PTHR10742:SF410">
    <property type="entry name" value="LYSINE-SPECIFIC HISTONE DEMETHYLASE 2"/>
    <property type="match status" value="1"/>
</dbReference>
<dbReference type="Gene3D" id="3.90.660.10">
    <property type="match status" value="2"/>
</dbReference>
<dbReference type="STRING" id="1520.LF65_04616"/>
<dbReference type="OrthoDB" id="25353at2"/>
<dbReference type="GO" id="GO:0016491">
    <property type="term" value="F:oxidoreductase activity"/>
    <property type="evidence" value="ECO:0007669"/>
    <property type="project" value="InterPro"/>
</dbReference>
<sequence>MPRETNFIQPDNPTDEERHEMLRITLEEANRIEDFNNIVELLSPPQDITTILPPGSCSGIKVGIIGGGIAGLASAFELRKLGFDITIFETEEKRIGGRVYTYYFDEEKRLYGEFGAMRTPVGHETTWHYINTFGIKTRPFIQNNKNALFYIRHKRARNDPQGKSVMENIYPEFNLTERERNTPWQKIIGDALSSNLLKIPPSIRKELLEVKENYSDIIKYVGSLGIREVLEKMGVSEGAIELISGVAPFLGSFYYNSYSENLIEEYTVDYAYRYEIVGGAVNLPLAFYDSLMSKKPKEYNNIRDEELGKVSWESGKTVKSIYKINDIEDKVVLEYADEKLSKLYSQTFDFVVCAIPFSSLRDVNVFPMFSNEKMQSIREVFYTSSQKTLFMCNERFWEKGNDNEKIVGGGSNTDLPIQTIWYPSHSISTSYGGVTKNKMNVSVGRKRSAKDNQGVLIASYNLGLDGIRVGSLDDNARFELIKRQVEDVQGLPRGYLDYVVEDHKTVDWDREKGFYGAFCYFMPQQQKLFSNAMVKPEYNNRVYFTGEHVSLTHGWIEGSVSTAMKAANKLAEYCKSM</sequence>
<dbReference type="AlphaFoldDB" id="A0A0B5QSV4"/>
<evidence type="ECO:0000259" key="1">
    <source>
        <dbReference type="Pfam" id="PF01593"/>
    </source>
</evidence>
<dbReference type="Gene3D" id="1.10.10.1620">
    <property type="match status" value="1"/>
</dbReference>
<gene>
    <name evidence="2" type="ORF">LF65_04616</name>
</gene>
<dbReference type="Proteomes" id="UP000031866">
    <property type="component" value="Chromosome"/>
</dbReference>
<dbReference type="InterPro" id="IPR050281">
    <property type="entry name" value="Flavin_monoamine_oxidase"/>
</dbReference>
<dbReference type="InterPro" id="IPR002937">
    <property type="entry name" value="Amino_oxidase"/>
</dbReference>
<dbReference type="KEGG" id="cbei:LF65_04616"/>
<evidence type="ECO:0000313" key="3">
    <source>
        <dbReference type="Proteomes" id="UP000031866"/>
    </source>
</evidence>
<dbReference type="Pfam" id="PF01593">
    <property type="entry name" value="Amino_oxidase"/>
    <property type="match status" value="1"/>
</dbReference>
<dbReference type="PANTHER" id="PTHR10742">
    <property type="entry name" value="FLAVIN MONOAMINE OXIDASE"/>
    <property type="match status" value="1"/>
</dbReference>
<dbReference type="Gene3D" id="3.50.50.60">
    <property type="entry name" value="FAD/NAD(P)-binding domain"/>
    <property type="match status" value="1"/>
</dbReference>
<protein>
    <submittedName>
        <fullName evidence="2">Amine oxidase</fullName>
    </submittedName>
</protein>
<dbReference type="SUPFAM" id="SSF54373">
    <property type="entry name" value="FAD-linked reductases, C-terminal domain"/>
    <property type="match status" value="1"/>
</dbReference>
<feature type="domain" description="Amine oxidase" evidence="1">
    <location>
        <begin position="69"/>
        <end position="569"/>
    </location>
</feature>
<dbReference type="Gene3D" id="1.10.405.10">
    <property type="entry name" value="Guanine Nucleotide Dissociation Inhibitor, domain 1"/>
    <property type="match status" value="1"/>
</dbReference>
<dbReference type="EMBL" id="CP010086">
    <property type="protein sequence ID" value="AJH01148.1"/>
    <property type="molecule type" value="Genomic_DNA"/>
</dbReference>
<dbReference type="SUPFAM" id="SSF51905">
    <property type="entry name" value="FAD/NAD(P)-binding domain"/>
    <property type="match status" value="1"/>
</dbReference>
<dbReference type="InterPro" id="IPR036188">
    <property type="entry name" value="FAD/NAD-bd_sf"/>
</dbReference>
<accession>A0A0B5QSV4</accession>
<evidence type="ECO:0000313" key="2">
    <source>
        <dbReference type="EMBL" id="AJH01148.1"/>
    </source>
</evidence>
<reference evidence="3" key="1">
    <citation type="submission" date="2014-12" db="EMBL/GenBank/DDBJ databases">
        <title>Genome sequence of Clostridium beijerinckii strain 59B.</title>
        <authorList>
            <person name="Little G.T."/>
            <person name="Minton N.P."/>
        </authorList>
    </citation>
    <scope>NUCLEOTIDE SEQUENCE [LARGE SCALE GENOMIC DNA]</scope>
    <source>
        <strain evidence="3">59B</strain>
    </source>
</reference>
<proteinExistence type="predicted"/>
<name>A0A0B5QSV4_CLOBE</name>
<organism evidence="2 3">
    <name type="scientific">Clostridium beijerinckii</name>
    <name type="common">Clostridium MP</name>
    <dbReference type="NCBI Taxonomy" id="1520"/>
    <lineage>
        <taxon>Bacteria</taxon>
        <taxon>Bacillati</taxon>
        <taxon>Bacillota</taxon>
        <taxon>Clostridia</taxon>
        <taxon>Eubacteriales</taxon>
        <taxon>Clostridiaceae</taxon>
        <taxon>Clostridium</taxon>
    </lineage>
</organism>
<dbReference type="RefSeq" id="WP_041899222.1">
    <property type="nucleotide sequence ID" value="NZ_CP010086.2"/>
</dbReference>